<dbReference type="RefSeq" id="WP_213669416.1">
    <property type="nucleotide sequence ID" value="NZ_JAHCDA010000001.1"/>
</dbReference>
<dbReference type="Proteomes" id="UP000766336">
    <property type="component" value="Unassembled WGS sequence"/>
</dbReference>
<organism evidence="3 4">
    <name type="scientific">Roseococcus pinisoli</name>
    <dbReference type="NCBI Taxonomy" id="2835040"/>
    <lineage>
        <taxon>Bacteria</taxon>
        <taxon>Pseudomonadati</taxon>
        <taxon>Pseudomonadota</taxon>
        <taxon>Alphaproteobacteria</taxon>
        <taxon>Acetobacterales</taxon>
        <taxon>Roseomonadaceae</taxon>
        <taxon>Roseococcus</taxon>
    </lineage>
</organism>
<comment type="caution">
    <text evidence="3">The sequence shown here is derived from an EMBL/GenBank/DDBJ whole genome shotgun (WGS) entry which is preliminary data.</text>
</comment>
<evidence type="ECO:0000313" key="3">
    <source>
        <dbReference type="EMBL" id="MBS7810817.1"/>
    </source>
</evidence>
<protein>
    <recommendedName>
        <fullName evidence="2">UPF0301 protein KHU32_07695</fullName>
    </recommendedName>
</protein>
<dbReference type="PANTHER" id="PTHR30327">
    <property type="entry name" value="UNCHARACTERIZED PROTEIN YQGE"/>
    <property type="match status" value="1"/>
</dbReference>
<evidence type="ECO:0000313" key="4">
    <source>
        <dbReference type="Proteomes" id="UP000766336"/>
    </source>
</evidence>
<dbReference type="EMBL" id="JAHCDA010000001">
    <property type="protein sequence ID" value="MBS7810817.1"/>
    <property type="molecule type" value="Genomic_DNA"/>
</dbReference>
<reference evidence="3 4" key="1">
    <citation type="submission" date="2021-05" db="EMBL/GenBank/DDBJ databases">
        <title>Roseococcus sp. XZZS9, whole genome shotgun sequencing project.</title>
        <authorList>
            <person name="Zhao G."/>
            <person name="Shen L."/>
        </authorList>
    </citation>
    <scope>NUCLEOTIDE SEQUENCE [LARGE SCALE GENOMIC DNA]</scope>
    <source>
        <strain evidence="3 4">XZZS9</strain>
    </source>
</reference>
<proteinExistence type="inferred from homology"/>
<dbReference type="Pfam" id="PF02622">
    <property type="entry name" value="DUF179"/>
    <property type="match status" value="1"/>
</dbReference>
<dbReference type="SUPFAM" id="SSF143456">
    <property type="entry name" value="VC0467-like"/>
    <property type="match status" value="1"/>
</dbReference>
<dbReference type="PANTHER" id="PTHR30327:SF1">
    <property type="entry name" value="UPF0301 PROTEIN YQGE"/>
    <property type="match status" value="1"/>
</dbReference>
<comment type="similarity">
    <text evidence="1 2">Belongs to the UPF0301 (AlgH) family.</text>
</comment>
<dbReference type="NCBIfam" id="NF001268">
    <property type="entry name" value="PRK00228.1-4"/>
    <property type="match status" value="1"/>
</dbReference>
<evidence type="ECO:0000256" key="2">
    <source>
        <dbReference type="HAMAP-Rule" id="MF_00758"/>
    </source>
</evidence>
<gene>
    <name evidence="3" type="ORF">KHU32_07695</name>
</gene>
<dbReference type="InterPro" id="IPR003774">
    <property type="entry name" value="AlgH-like"/>
</dbReference>
<name>A0ABS5QCZ4_9PROT</name>
<keyword evidence="4" id="KW-1185">Reference proteome</keyword>
<dbReference type="Gene3D" id="3.40.1740.10">
    <property type="entry name" value="VC0467-like"/>
    <property type="match status" value="1"/>
</dbReference>
<sequence length="197" mass="20679">MARHDWKSAFGASGTQLAGQLLVAMPNLRDPHFAGSVIVLCAHSAGGAMGLILNQPIPKLSFEELLKQVGVEPLPPQRSIRLVSGGPVEESRGFVLHSGEWKAEGSLPVEGGYALTASLDILKAIASGGGPRQGLLALGYAGWGAGQLEAEIARNDWLSVPADEDLLFGGDDDTRWRRALAKLNIDPSLLSAEAGHA</sequence>
<evidence type="ECO:0000256" key="1">
    <source>
        <dbReference type="ARBA" id="ARBA00009600"/>
    </source>
</evidence>
<accession>A0ABS5QCZ4</accession>
<dbReference type="HAMAP" id="MF_00758">
    <property type="entry name" value="UPF0301"/>
    <property type="match status" value="1"/>
</dbReference>